<dbReference type="Pfam" id="PF03705">
    <property type="entry name" value="CheR_N"/>
    <property type="match status" value="1"/>
</dbReference>
<accession>A0A1V1P966</accession>
<dbReference type="SUPFAM" id="SSF53335">
    <property type="entry name" value="S-adenosyl-L-methionine-dependent methyltransferases"/>
    <property type="match status" value="1"/>
</dbReference>
<dbReference type="EC" id="2.1.1.80" evidence="2"/>
<dbReference type="InterPro" id="IPR022641">
    <property type="entry name" value="CheR_N"/>
</dbReference>
<feature type="domain" description="CheR-type methyltransferase" evidence="6">
    <location>
        <begin position="1"/>
        <end position="267"/>
    </location>
</feature>
<keyword evidence="5" id="KW-0949">S-adenosyl-L-methionine</keyword>
<evidence type="ECO:0000256" key="1">
    <source>
        <dbReference type="ARBA" id="ARBA00001541"/>
    </source>
</evidence>
<dbReference type="InterPro" id="IPR000780">
    <property type="entry name" value="CheR_MeTrfase"/>
</dbReference>
<proteinExistence type="predicted"/>
<dbReference type="Proteomes" id="UP000189670">
    <property type="component" value="Unassembled WGS sequence"/>
</dbReference>
<protein>
    <recommendedName>
        <fullName evidence="2">protein-glutamate O-methyltransferase</fullName>
        <ecNumber evidence="2">2.1.1.80</ecNumber>
    </recommendedName>
</protein>
<dbReference type="SUPFAM" id="SSF47757">
    <property type="entry name" value="Chemotaxis receptor methyltransferase CheR, N-terminal domain"/>
    <property type="match status" value="1"/>
</dbReference>
<dbReference type="PANTHER" id="PTHR24422:SF21">
    <property type="entry name" value="CHEMOTAXIS PROTEIN METHYLTRANSFERASE 1"/>
    <property type="match status" value="1"/>
</dbReference>
<evidence type="ECO:0000313" key="8">
    <source>
        <dbReference type="Proteomes" id="UP000189670"/>
    </source>
</evidence>
<comment type="caution">
    <text evidence="7">The sequence shown here is derived from an EMBL/GenBank/DDBJ whole genome shotgun (WGS) entry which is preliminary data.</text>
</comment>
<dbReference type="PRINTS" id="PR00996">
    <property type="entry name" value="CHERMTFRASE"/>
</dbReference>
<dbReference type="InterPro" id="IPR036804">
    <property type="entry name" value="CheR_N_sf"/>
</dbReference>
<dbReference type="GO" id="GO:0032259">
    <property type="term" value="P:methylation"/>
    <property type="evidence" value="ECO:0007669"/>
    <property type="project" value="UniProtKB-KW"/>
</dbReference>
<gene>
    <name evidence="7" type="ORF">OMM_02544</name>
</gene>
<dbReference type="InterPro" id="IPR022642">
    <property type="entry name" value="CheR_C"/>
</dbReference>
<evidence type="ECO:0000256" key="5">
    <source>
        <dbReference type="ARBA" id="ARBA00022691"/>
    </source>
</evidence>
<evidence type="ECO:0000256" key="3">
    <source>
        <dbReference type="ARBA" id="ARBA00022603"/>
    </source>
</evidence>
<dbReference type="Gene3D" id="3.40.50.150">
    <property type="entry name" value="Vaccinia Virus protein VP39"/>
    <property type="match status" value="1"/>
</dbReference>
<dbReference type="SMART" id="SM00138">
    <property type="entry name" value="MeTrc"/>
    <property type="match status" value="1"/>
</dbReference>
<evidence type="ECO:0000313" key="7">
    <source>
        <dbReference type="EMBL" id="ETR71360.1"/>
    </source>
</evidence>
<dbReference type="Gene3D" id="1.10.155.10">
    <property type="entry name" value="Chemotaxis receptor methyltransferase CheR, N-terminal domain"/>
    <property type="match status" value="1"/>
</dbReference>
<evidence type="ECO:0000259" key="6">
    <source>
        <dbReference type="PROSITE" id="PS50123"/>
    </source>
</evidence>
<name>A0A1V1P966_9BACT</name>
<dbReference type="InterPro" id="IPR029063">
    <property type="entry name" value="SAM-dependent_MTases_sf"/>
</dbReference>
<dbReference type="AlphaFoldDB" id="A0A1V1P966"/>
<organism evidence="7 8">
    <name type="scientific">Candidatus Magnetoglobus multicellularis str. Araruama</name>
    <dbReference type="NCBI Taxonomy" id="890399"/>
    <lineage>
        <taxon>Bacteria</taxon>
        <taxon>Pseudomonadati</taxon>
        <taxon>Thermodesulfobacteriota</taxon>
        <taxon>Desulfobacteria</taxon>
        <taxon>Desulfobacterales</taxon>
        <taxon>Desulfobacteraceae</taxon>
        <taxon>Candidatus Magnetoglobus</taxon>
    </lineage>
</organism>
<dbReference type="Pfam" id="PF01739">
    <property type="entry name" value="CheR"/>
    <property type="match status" value="1"/>
</dbReference>
<sequence length="267" mass="31233">MFRRLIQEKCGIALDDTKAYLLENRLARMLTDSLCKNFGDLYFKLKSTRSDKLLKKMIEAVTTKETLWFRDQYPFKALHHIIFPEIVTKSQVSEINIWSAGCSTGQETYSIAMTAQEYSKTITNAQNFIKRISIMGTDISSQSIEHALIGEYDEIAIQRGLSETRLKQFFYKNGKNWQINDTIKKMTLFEYQNLLELPKRFGPFDIIFLRNVMIYFSEELKKNLFKQMTSILKKDGYMFLGTGETVHGYSDRFHIIRYDGGIFFQLS</sequence>
<keyword evidence="4 7" id="KW-0808">Transferase</keyword>
<keyword evidence="3 7" id="KW-0489">Methyltransferase</keyword>
<evidence type="ECO:0000256" key="4">
    <source>
        <dbReference type="ARBA" id="ARBA00022679"/>
    </source>
</evidence>
<dbReference type="InterPro" id="IPR050903">
    <property type="entry name" value="Bact_Chemotaxis_MeTrfase"/>
</dbReference>
<dbReference type="PROSITE" id="PS50123">
    <property type="entry name" value="CHER"/>
    <property type="match status" value="1"/>
</dbReference>
<evidence type="ECO:0000256" key="2">
    <source>
        <dbReference type="ARBA" id="ARBA00012534"/>
    </source>
</evidence>
<dbReference type="GO" id="GO:0008983">
    <property type="term" value="F:protein-glutamate O-methyltransferase activity"/>
    <property type="evidence" value="ECO:0007669"/>
    <property type="project" value="UniProtKB-EC"/>
</dbReference>
<dbReference type="PANTHER" id="PTHR24422">
    <property type="entry name" value="CHEMOTAXIS PROTEIN METHYLTRANSFERASE"/>
    <property type="match status" value="1"/>
</dbReference>
<comment type="catalytic activity">
    <reaction evidence="1">
        <text>L-glutamyl-[protein] + S-adenosyl-L-methionine = [protein]-L-glutamate 5-O-methyl ester + S-adenosyl-L-homocysteine</text>
        <dbReference type="Rhea" id="RHEA:24452"/>
        <dbReference type="Rhea" id="RHEA-COMP:10208"/>
        <dbReference type="Rhea" id="RHEA-COMP:10311"/>
        <dbReference type="ChEBI" id="CHEBI:29973"/>
        <dbReference type="ChEBI" id="CHEBI:57856"/>
        <dbReference type="ChEBI" id="CHEBI:59789"/>
        <dbReference type="ChEBI" id="CHEBI:82795"/>
        <dbReference type="EC" id="2.1.1.80"/>
    </reaction>
</comment>
<reference evidence="8" key="1">
    <citation type="submission" date="2012-11" db="EMBL/GenBank/DDBJ databases">
        <authorList>
            <person name="Lucero-Rivera Y.E."/>
            <person name="Tovar-Ramirez D."/>
        </authorList>
    </citation>
    <scope>NUCLEOTIDE SEQUENCE [LARGE SCALE GENOMIC DNA]</scope>
    <source>
        <strain evidence="8">Araruama</strain>
    </source>
</reference>
<dbReference type="EMBL" id="ATBP01000279">
    <property type="protein sequence ID" value="ETR71360.1"/>
    <property type="molecule type" value="Genomic_DNA"/>
</dbReference>